<gene>
    <name evidence="2" type="ORF">ACFPA8_11320</name>
</gene>
<organism evidence="2 3">
    <name type="scientific">Streptomyces ovatisporus</name>
    <dbReference type="NCBI Taxonomy" id="1128682"/>
    <lineage>
        <taxon>Bacteria</taxon>
        <taxon>Bacillati</taxon>
        <taxon>Actinomycetota</taxon>
        <taxon>Actinomycetes</taxon>
        <taxon>Kitasatosporales</taxon>
        <taxon>Streptomycetaceae</taxon>
        <taxon>Streptomyces</taxon>
    </lineage>
</organism>
<dbReference type="RefSeq" id="WP_386446203.1">
    <property type="nucleotide sequence ID" value="NZ_JBHSFH010000005.1"/>
</dbReference>
<name>A0ABV9A704_9ACTN</name>
<comment type="caution">
    <text evidence="2">The sequence shown here is derived from an EMBL/GenBank/DDBJ whole genome shotgun (WGS) entry which is preliminary data.</text>
</comment>
<accession>A0ABV9A704</accession>
<sequence>MPENTSGPAGAAAPGGDPDLAEWIGDVPALVMRLDTWHTPAHFRPDLTADSLRVLEEAVVLTYVPEETEDSRDFLQGAMAYLGEALMHAGGGRWGWSSDGHPVVLPDTELDTGPLDPLRLIIEAQERADFGVFEEAADRVRAEVAARRGREPGWKPVKEATPGLDPWEPEEQHPWLVQWLDARKAGFDAWAAETGSATAVWDFTPASLDLLGRLVISRYGTREKLLDHVDDSFVQGAVWYVGEVAVRHRAGVWEYREAGPDTSPDDPYAGEPFVNQPALRDGGADVPKDALMVALDDGDERALRERLDWYEDPAEAEGSDESDLSREAPVVYRRRG</sequence>
<evidence type="ECO:0000313" key="2">
    <source>
        <dbReference type="EMBL" id="MFC4494721.1"/>
    </source>
</evidence>
<protein>
    <submittedName>
        <fullName evidence="2">Uncharacterized protein</fullName>
    </submittedName>
</protein>
<evidence type="ECO:0000256" key="1">
    <source>
        <dbReference type="SAM" id="MobiDB-lite"/>
    </source>
</evidence>
<keyword evidence="3" id="KW-1185">Reference proteome</keyword>
<dbReference type="Proteomes" id="UP001595997">
    <property type="component" value="Unassembled WGS sequence"/>
</dbReference>
<proteinExistence type="predicted"/>
<feature type="compositionally biased region" description="Acidic residues" evidence="1">
    <location>
        <begin position="310"/>
        <end position="322"/>
    </location>
</feature>
<evidence type="ECO:0000313" key="3">
    <source>
        <dbReference type="Proteomes" id="UP001595997"/>
    </source>
</evidence>
<feature type="region of interest" description="Disordered" evidence="1">
    <location>
        <begin position="310"/>
        <end position="336"/>
    </location>
</feature>
<dbReference type="EMBL" id="JBHSFH010000005">
    <property type="protein sequence ID" value="MFC4494721.1"/>
    <property type="molecule type" value="Genomic_DNA"/>
</dbReference>
<reference evidence="3" key="1">
    <citation type="journal article" date="2019" name="Int. J. Syst. Evol. Microbiol.">
        <title>The Global Catalogue of Microorganisms (GCM) 10K type strain sequencing project: providing services to taxonomists for standard genome sequencing and annotation.</title>
        <authorList>
            <consortium name="The Broad Institute Genomics Platform"/>
            <consortium name="The Broad Institute Genome Sequencing Center for Infectious Disease"/>
            <person name="Wu L."/>
            <person name="Ma J."/>
        </authorList>
    </citation>
    <scope>NUCLEOTIDE SEQUENCE [LARGE SCALE GENOMIC DNA]</scope>
    <source>
        <strain evidence="3">CGMCC 4.7357</strain>
    </source>
</reference>